<keyword evidence="2" id="KW-1185">Reference proteome</keyword>
<reference evidence="1 2" key="1">
    <citation type="submission" date="2017-12" db="EMBL/GenBank/DDBJ databases">
        <title>Comparative genomics of Botrytis spp.</title>
        <authorList>
            <person name="Valero-Jimenez C.A."/>
            <person name="Tapia P."/>
            <person name="Veloso J."/>
            <person name="Silva-Moreno E."/>
            <person name="Staats M."/>
            <person name="Valdes J.H."/>
            <person name="Van Kan J.A.L."/>
        </authorList>
    </citation>
    <scope>NUCLEOTIDE SEQUENCE [LARGE SCALE GENOMIC DNA]</scope>
    <source>
        <strain evidence="1 2">MUCL11595</strain>
    </source>
</reference>
<dbReference type="EMBL" id="PQXN01000002">
    <property type="protein sequence ID" value="TGO65450.1"/>
    <property type="molecule type" value="Genomic_DNA"/>
</dbReference>
<accession>A0A4Z1J1I5</accession>
<sequence>MDDLHTYEIAALGLRRANQNAANCSALFIYQVLADSANQSVTYPANAQQTDPNSEVPGPKNEGFLLGQQCYSLALHLKCCIETMERRRNVKERTVAFLAGQLKTVNFLWQSFISTE</sequence>
<dbReference type="Proteomes" id="UP000297527">
    <property type="component" value="Unassembled WGS sequence"/>
</dbReference>
<name>A0A4Z1J1I5_9HELO</name>
<organism evidence="1 2">
    <name type="scientific">Botryotinia convoluta</name>
    <dbReference type="NCBI Taxonomy" id="54673"/>
    <lineage>
        <taxon>Eukaryota</taxon>
        <taxon>Fungi</taxon>
        <taxon>Dikarya</taxon>
        <taxon>Ascomycota</taxon>
        <taxon>Pezizomycotina</taxon>
        <taxon>Leotiomycetes</taxon>
        <taxon>Helotiales</taxon>
        <taxon>Sclerotiniaceae</taxon>
        <taxon>Botryotinia</taxon>
    </lineage>
</organism>
<proteinExistence type="predicted"/>
<protein>
    <submittedName>
        <fullName evidence="1">Uncharacterized protein</fullName>
    </submittedName>
</protein>
<evidence type="ECO:0000313" key="2">
    <source>
        <dbReference type="Proteomes" id="UP000297527"/>
    </source>
</evidence>
<dbReference type="AlphaFoldDB" id="A0A4Z1J1I5"/>
<comment type="caution">
    <text evidence="1">The sequence shown here is derived from an EMBL/GenBank/DDBJ whole genome shotgun (WGS) entry which is preliminary data.</text>
</comment>
<evidence type="ECO:0000313" key="1">
    <source>
        <dbReference type="EMBL" id="TGO65450.1"/>
    </source>
</evidence>
<gene>
    <name evidence="1" type="ORF">BCON_0002g00320</name>
</gene>
<dbReference type="OrthoDB" id="3547122at2759"/>